<dbReference type="EMBL" id="PKPP01000935">
    <property type="protein sequence ID" value="PWA87239.1"/>
    <property type="molecule type" value="Genomic_DNA"/>
</dbReference>
<keyword evidence="2" id="KW-1185">Reference proteome</keyword>
<accession>A0A2U1PND2</accession>
<organism evidence="1 2">
    <name type="scientific">Artemisia annua</name>
    <name type="common">Sweet wormwood</name>
    <dbReference type="NCBI Taxonomy" id="35608"/>
    <lineage>
        <taxon>Eukaryota</taxon>
        <taxon>Viridiplantae</taxon>
        <taxon>Streptophyta</taxon>
        <taxon>Embryophyta</taxon>
        <taxon>Tracheophyta</taxon>
        <taxon>Spermatophyta</taxon>
        <taxon>Magnoliopsida</taxon>
        <taxon>eudicotyledons</taxon>
        <taxon>Gunneridae</taxon>
        <taxon>Pentapetalae</taxon>
        <taxon>asterids</taxon>
        <taxon>campanulids</taxon>
        <taxon>Asterales</taxon>
        <taxon>Asteraceae</taxon>
        <taxon>Asteroideae</taxon>
        <taxon>Anthemideae</taxon>
        <taxon>Artemisiinae</taxon>
        <taxon>Artemisia</taxon>
    </lineage>
</organism>
<proteinExistence type="predicted"/>
<protein>
    <submittedName>
        <fullName evidence="1">Uncharacterized protein</fullName>
    </submittedName>
</protein>
<comment type="caution">
    <text evidence="1">The sequence shown here is derived from an EMBL/GenBank/DDBJ whole genome shotgun (WGS) entry which is preliminary data.</text>
</comment>
<gene>
    <name evidence="1" type="ORF">CTI12_AA133880</name>
</gene>
<dbReference type="AlphaFoldDB" id="A0A2U1PND2"/>
<reference evidence="1 2" key="1">
    <citation type="journal article" date="2018" name="Mol. Plant">
        <title>The genome of Artemisia annua provides insight into the evolution of Asteraceae family and artemisinin biosynthesis.</title>
        <authorList>
            <person name="Shen Q."/>
            <person name="Zhang L."/>
            <person name="Liao Z."/>
            <person name="Wang S."/>
            <person name="Yan T."/>
            <person name="Shi P."/>
            <person name="Liu M."/>
            <person name="Fu X."/>
            <person name="Pan Q."/>
            <person name="Wang Y."/>
            <person name="Lv Z."/>
            <person name="Lu X."/>
            <person name="Zhang F."/>
            <person name="Jiang W."/>
            <person name="Ma Y."/>
            <person name="Chen M."/>
            <person name="Hao X."/>
            <person name="Li L."/>
            <person name="Tang Y."/>
            <person name="Lv G."/>
            <person name="Zhou Y."/>
            <person name="Sun X."/>
            <person name="Brodelius P.E."/>
            <person name="Rose J.K.C."/>
            <person name="Tang K."/>
        </authorList>
    </citation>
    <scope>NUCLEOTIDE SEQUENCE [LARGE SCALE GENOMIC DNA]</scope>
    <source>
        <strain evidence="2">cv. Huhao1</strain>
        <tissue evidence="1">Leaf</tissue>
    </source>
</reference>
<evidence type="ECO:0000313" key="1">
    <source>
        <dbReference type="EMBL" id="PWA87239.1"/>
    </source>
</evidence>
<sequence>MFNVDFKTFKEVLDKENILVWNEPDGTHVRLHGGDYDITMLISVAENTKKMYIVSGLDAFEDIIRRLEMEHKLTPGSYKLSYNKHFGEKKWDEVIQTDCNWHEAVRFFKSKSYIMRLDLKKIPGADSPSASAPVE</sequence>
<name>A0A2U1PND2_ARTAN</name>
<dbReference type="Proteomes" id="UP000245207">
    <property type="component" value="Unassembled WGS sequence"/>
</dbReference>
<evidence type="ECO:0000313" key="2">
    <source>
        <dbReference type="Proteomes" id="UP000245207"/>
    </source>
</evidence>